<dbReference type="AlphaFoldDB" id="A0A377TP89"/>
<organism evidence="11 12">
    <name type="scientific">Klebsiella pneumoniae</name>
    <dbReference type="NCBI Taxonomy" id="573"/>
    <lineage>
        <taxon>Bacteria</taxon>
        <taxon>Pseudomonadati</taxon>
        <taxon>Pseudomonadota</taxon>
        <taxon>Gammaproteobacteria</taxon>
        <taxon>Enterobacterales</taxon>
        <taxon>Enterobacteriaceae</taxon>
        <taxon>Klebsiella/Raoultella group</taxon>
        <taxon>Klebsiella</taxon>
        <taxon>Klebsiella pneumoniae complex</taxon>
    </lineage>
</organism>
<keyword evidence="6" id="KW-0963">Cytoplasm</keyword>
<evidence type="ECO:0000256" key="3">
    <source>
        <dbReference type="ARBA" id="ARBA00004659"/>
    </source>
</evidence>
<keyword evidence="8 11" id="KW-0808">Transferase</keyword>
<dbReference type="Pfam" id="PF00156">
    <property type="entry name" value="Pribosyltran"/>
    <property type="match status" value="1"/>
</dbReference>
<dbReference type="GO" id="GO:0044209">
    <property type="term" value="P:AMP salvage"/>
    <property type="evidence" value="ECO:0007669"/>
    <property type="project" value="TreeGrafter"/>
</dbReference>
<dbReference type="EC" id="2.4.2.7" evidence="5"/>
<dbReference type="SUPFAM" id="SSF53271">
    <property type="entry name" value="PRTase-like"/>
    <property type="match status" value="1"/>
</dbReference>
<dbReference type="GO" id="GO:0005737">
    <property type="term" value="C:cytoplasm"/>
    <property type="evidence" value="ECO:0007669"/>
    <property type="project" value="UniProtKB-SubCell"/>
</dbReference>
<evidence type="ECO:0000256" key="4">
    <source>
        <dbReference type="ARBA" id="ARBA00008391"/>
    </source>
</evidence>
<comment type="subcellular location">
    <subcellularLocation>
        <location evidence="2">Cytoplasm</location>
    </subcellularLocation>
</comment>
<reference evidence="11 12" key="1">
    <citation type="submission" date="2018-06" db="EMBL/GenBank/DDBJ databases">
        <authorList>
            <consortium name="Pathogen Informatics"/>
            <person name="Doyle S."/>
        </authorList>
    </citation>
    <scope>NUCLEOTIDE SEQUENCE [LARGE SCALE GENOMIC DNA]</scope>
    <source>
        <strain evidence="11 12">NCTC9140</strain>
    </source>
</reference>
<dbReference type="InterPro" id="IPR000836">
    <property type="entry name" value="PRTase_dom"/>
</dbReference>
<comment type="similarity">
    <text evidence="4">Belongs to the purine/pyrimidine phosphoribosyltransferase family.</text>
</comment>
<comment type="pathway">
    <text evidence="3">Purine metabolism; AMP biosynthesis via salvage pathway; AMP from adenine: step 1/1.</text>
</comment>
<dbReference type="EMBL" id="UGKQ01000007">
    <property type="protein sequence ID" value="STS80691.1"/>
    <property type="molecule type" value="Genomic_DNA"/>
</dbReference>
<keyword evidence="9" id="KW-0660">Purine salvage</keyword>
<evidence type="ECO:0000313" key="12">
    <source>
        <dbReference type="Proteomes" id="UP000254938"/>
    </source>
</evidence>
<dbReference type="GO" id="GO:0002055">
    <property type="term" value="F:adenine binding"/>
    <property type="evidence" value="ECO:0007669"/>
    <property type="project" value="TreeGrafter"/>
</dbReference>
<evidence type="ECO:0000256" key="7">
    <source>
        <dbReference type="ARBA" id="ARBA00022676"/>
    </source>
</evidence>
<evidence type="ECO:0000256" key="6">
    <source>
        <dbReference type="ARBA" id="ARBA00022490"/>
    </source>
</evidence>
<sequence length="98" mass="10612">MSWEYGTDQLEIHVDAIKPGDKVLVVDDLLATGGTIDATVKLIRRLGGEVHDALSLSISSIWAANSAWRSWGSTATVWCRSRATKQIPPHSLADRAGL</sequence>
<protein>
    <recommendedName>
        <fullName evidence="5">adenine phosphoribosyltransferase</fullName>
        <ecNumber evidence="5">2.4.2.7</ecNumber>
    </recommendedName>
</protein>
<dbReference type="CDD" id="cd06223">
    <property type="entry name" value="PRTases_typeI"/>
    <property type="match status" value="1"/>
</dbReference>
<dbReference type="PANTHER" id="PTHR32315">
    <property type="entry name" value="ADENINE PHOSPHORIBOSYLTRANSFERASE"/>
    <property type="match status" value="1"/>
</dbReference>
<feature type="domain" description="Phosphoribosyltransferase" evidence="10">
    <location>
        <begin position="13"/>
        <end position="56"/>
    </location>
</feature>
<dbReference type="GO" id="GO:0006166">
    <property type="term" value="P:purine ribonucleoside salvage"/>
    <property type="evidence" value="ECO:0007669"/>
    <property type="project" value="UniProtKB-KW"/>
</dbReference>
<proteinExistence type="inferred from homology"/>
<comment type="catalytic activity">
    <reaction evidence="1">
        <text>AMP + diphosphate = 5-phospho-alpha-D-ribose 1-diphosphate + adenine</text>
        <dbReference type="Rhea" id="RHEA:16609"/>
        <dbReference type="ChEBI" id="CHEBI:16708"/>
        <dbReference type="ChEBI" id="CHEBI:33019"/>
        <dbReference type="ChEBI" id="CHEBI:58017"/>
        <dbReference type="ChEBI" id="CHEBI:456215"/>
        <dbReference type="EC" id="2.4.2.7"/>
    </reaction>
</comment>
<dbReference type="InterPro" id="IPR050054">
    <property type="entry name" value="UPRTase/APRTase"/>
</dbReference>
<evidence type="ECO:0000256" key="1">
    <source>
        <dbReference type="ARBA" id="ARBA00000868"/>
    </source>
</evidence>
<keyword evidence="7 11" id="KW-0328">Glycosyltransferase</keyword>
<evidence type="ECO:0000313" key="11">
    <source>
        <dbReference type="EMBL" id="STS80691.1"/>
    </source>
</evidence>
<gene>
    <name evidence="11" type="primary">apt_2</name>
    <name evidence="11" type="ORF">NCTC9140_02406</name>
</gene>
<evidence type="ECO:0000259" key="10">
    <source>
        <dbReference type="Pfam" id="PF00156"/>
    </source>
</evidence>
<dbReference type="GO" id="GO:0006168">
    <property type="term" value="P:adenine salvage"/>
    <property type="evidence" value="ECO:0007669"/>
    <property type="project" value="TreeGrafter"/>
</dbReference>
<evidence type="ECO:0000256" key="9">
    <source>
        <dbReference type="ARBA" id="ARBA00022726"/>
    </source>
</evidence>
<accession>A0A377TP89</accession>
<dbReference type="PANTHER" id="PTHR32315:SF3">
    <property type="entry name" value="ADENINE PHOSPHORIBOSYLTRANSFERASE"/>
    <property type="match status" value="1"/>
</dbReference>
<dbReference type="InterPro" id="IPR029057">
    <property type="entry name" value="PRTase-like"/>
</dbReference>
<dbReference type="Proteomes" id="UP000254938">
    <property type="component" value="Unassembled WGS sequence"/>
</dbReference>
<dbReference type="GO" id="GO:0003999">
    <property type="term" value="F:adenine phosphoribosyltransferase activity"/>
    <property type="evidence" value="ECO:0007669"/>
    <property type="project" value="UniProtKB-EC"/>
</dbReference>
<evidence type="ECO:0000256" key="8">
    <source>
        <dbReference type="ARBA" id="ARBA00022679"/>
    </source>
</evidence>
<evidence type="ECO:0000256" key="2">
    <source>
        <dbReference type="ARBA" id="ARBA00004496"/>
    </source>
</evidence>
<name>A0A377TP89_KLEPN</name>
<evidence type="ECO:0000256" key="5">
    <source>
        <dbReference type="ARBA" id="ARBA00011893"/>
    </source>
</evidence>
<dbReference type="Gene3D" id="3.40.50.2020">
    <property type="match status" value="1"/>
</dbReference>
<dbReference type="GO" id="GO:0016208">
    <property type="term" value="F:AMP binding"/>
    <property type="evidence" value="ECO:0007669"/>
    <property type="project" value="TreeGrafter"/>
</dbReference>